<keyword evidence="1" id="KW-1133">Transmembrane helix</keyword>
<gene>
    <name evidence="2" type="ORF">D4Q52_14760</name>
</gene>
<dbReference type="InterPro" id="IPR020269">
    <property type="entry name" value="Phage_Mu_Releasin"/>
</dbReference>
<comment type="caution">
    <text evidence="2">The sequence shown here is derived from an EMBL/GenBank/DDBJ whole genome shotgun (WGS) entry which is preliminary data.</text>
</comment>
<dbReference type="OrthoDB" id="8160933at2"/>
<evidence type="ECO:0000313" key="2">
    <source>
        <dbReference type="EMBL" id="RJF70887.1"/>
    </source>
</evidence>
<reference evidence="2 3" key="1">
    <citation type="submission" date="2018-09" db="EMBL/GenBank/DDBJ databases">
        <title>Draft genome sequence of Rhodopseudomonas palustris 2.1.18.</title>
        <authorList>
            <person name="Robertson S.L."/>
            <person name="Meyer T.E."/>
            <person name="Kyndt J.A."/>
        </authorList>
    </citation>
    <scope>NUCLEOTIDE SEQUENCE [LARGE SCALE GENOMIC DNA]</scope>
    <source>
        <strain evidence="2 3">2.1.18</strain>
    </source>
</reference>
<sequence>MQVELSAVAPWAAIAVAVASLAYTIVSNRSKKIDDKIEQLKPWIESKASKEHTDVLQKRVELIDKRVTTVESELKHLPDKDTTHRLEIALKDLGIEVGRMAERIKPVAAMADRIQEALVEKVVG</sequence>
<accession>A0A418V4A7</accession>
<evidence type="ECO:0000256" key="1">
    <source>
        <dbReference type="SAM" id="Phobius"/>
    </source>
</evidence>
<dbReference type="Proteomes" id="UP000285523">
    <property type="component" value="Unassembled WGS sequence"/>
</dbReference>
<dbReference type="AlphaFoldDB" id="A0A418V4A7"/>
<dbReference type="Pfam" id="PF10805">
    <property type="entry name" value="DUF2730"/>
    <property type="match status" value="1"/>
</dbReference>
<proteinExistence type="predicted"/>
<name>A0A418V4A7_RHOPL</name>
<feature type="transmembrane region" description="Helical" evidence="1">
    <location>
        <begin position="6"/>
        <end position="26"/>
    </location>
</feature>
<keyword evidence="1" id="KW-0472">Membrane</keyword>
<dbReference type="RefSeq" id="WP_119857332.1">
    <property type="nucleotide sequence ID" value="NZ_QYYD01000014.1"/>
</dbReference>
<evidence type="ECO:0000313" key="3">
    <source>
        <dbReference type="Proteomes" id="UP000285523"/>
    </source>
</evidence>
<dbReference type="EMBL" id="QYYD01000014">
    <property type="protein sequence ID" value="RJF70887.1"/>
    <property type="molecule type" value="Genomic_DNA"/>
</dbReference>
<protein>
    <submittedName>
        <fullName evidence="2">DUF2730 family protein</fullName>
    </submittedName>
</protein>
<organism evidence="2 3">
    <name type="scientific">Rhodopseudomonas palustris</name>
    <dbReference type="NCBI Taxonomy" id="1076"/>
    <lineage>
        <taxon>Bacteria</taxon>
        <taxon>Pseudomonadati</taxon>
        <taxon>Pseudomonadota</taxon>
        <taxon>Alphaproteobacteria</taxon>
        <taxon>Hyphomicrobiales</taxon>
        <taxon>Nitrobacteraceae</taxon>
        <taxon>Rhodopseudomonas</taxon>
    </lineage>
</organism>
<keyword evidence="1" id="KW-0812">Transmembrane</keyword>